<evidence type="ECO:0000313" key="2">
    <source>
        <dbReference type="EMBL" id="KRO25638.1"/>
    </source>
</evidence>
<dbReference type="AlphaFoldDB" id="A0A0R2NIM2"/>
<dbReference type="PATRIC" id="fig|480391.4.peg.1625"/>
<keyword evidence="3" id="KW-1185">Reference proteome</keyword>
<accession>A0A0R2NIM2</accession>
<keyword evidence="1" id="KW-0472">Membrane</keyword>
<evidence type="ECO:0000256" key="1">
    <source>
        <dbReference type="SAM" id="Phobius"/>
    </source>
</evidence>
<gene>
    <name evidence="2" type="ORF">IV88_GL001596</name>
</gene>
<reference evidence="2 3" key="1">
    <citation type="journal article" date="2015" name="Genome Announc.">
        <title>Expanding the biotechnology potential of lactobacilli through comparative genomics of 213 strains and associated genera.</title>
        <authorList>
            <person name="Sun Z."/>
            <person name="Harris H.M."/>
            <person name="McCann A."/>
            <person name="Guo C."/>
            <person name="Argimon S."/>
            <person name="Zhang W."/>
            <person name="Yang X."/>
            <person name="Jeffery I.B."/>
            <person name="Cooney J.C."/>
            <person name="Kagawa T.F."/>
            <person name="Liu W."/>
            <person name="Song Y."/>
            <person name="Salvetti E."/>
            <person name="Wrobel A."/>
            <person name="Rasinkangas P."/>
            <person name="Parkhill J."/>
            <person name="Rea M.C."/>
            <person name="O'Sullivan O."/>
            <person name="Ritari J."/>
            <person name="Douillard F.P."/>
            <person name="Paul Ross R."/>
            <person name="Yang R."/>
            <person name="Briner A.E."/>
            <person name="Felis G.E."/>
            <person name="de Vos W.M."/>
            <person name="Barrangou R."/>
            <person name="Klaenhammer T.R."/>
            <person name="Caufield P.W."/>
            <person name="Cui Y."/>
            <person name="Zhang H."/>
            <person name="O'Toole P.W."/>
        </authorList>
    </citation>
    <scope>NUCLEOTIDE SEQUENCE [LARGE SCALE GENOMIC DNA]</scope>
    <source>
        <strain evidence="2 3">DSM 23026</strain>
    </source>
</reference>
<comment type="caution">
    <text evidence="2">The sequence shown here is derived from an EMBL/GenBank/DDBJ whole genome shotgun (WGS) entry which is preliminary data.</text>
</comment>
<feature type="transmembrane region" description="Helical" evidence="1">
    <location>
        <begin position="32"/>
        <end position="50"/>
    </location>
</feature>
<dbReference type="OrthoDB" id="2249785at2"/>
<organism evidence="2 3">
    <name type="scientific">Pediococcus argentinicus</name>
    <dbReference type="NCBI Taxonomy" id="480391"/>
    <lineage>
        <taxon>Bacteria</taxon>
        <taxon>Bacillati</taxon>
        <taxon>Bacillota</taxon>
        <taxon>Bacilli</taxon>
        <taxon>Lactobacillales</taxon>
        <taxon>Lactobacillaceae</taxon>
        <taxon>Pediococcus</taxon>
    </lineage>
</organism>
<keyword evidence="1" id="KW-0812">Transmembrane</keyword>
<dbReference type="RefSeq" id="WP_057798477.1">
    <property type="nucleotide sequence ID" value="NZ_BJZZ01000007.1"/>
</dbReference>
<sequence>MKALRIIIPLIIAALLVFLTEFEHLTGVPLILAWVVGFLLAMGLTAYIEVKIRMQVMHDEDVKNDEK</sequence>
<evidence type="ECO:0000313" key="3">
    <source>
        <dbReference type="Proteomes" id="UP000051249"/>
    </source>
</evidence>
<keyword evidence="1" id="KW-1133">Transmembrane helix</keyword>
<protein>
    <submittedName>
        <fullName evidence="2">Uncharacterized protein</fullName>
    </submittedName>
</protein>
<dbReference type="EMBL" id="JQCQ01000007">
    <property type="protein sequence ID" value="KRO25638.1"/>
    <property type="molecule type" value="Genomic_DNA"/>
</dbReference>
<dbReference type="Proteomes" id="UP000051249">
    <property type="component" value="Unassembled WGS sequence"/>
</dbReference>
<name>A0A0R2NIM2_9LACO</name>
<proteinExistence type="predicted"/>